<dbReference type="RefSeq" id="XP_038976895.1">
    <property type="nucleotide sequence ID" value="XM_039120967.1"/>
</dbReference>
<reference evidence="4" key="1">
    <citation type="submission" date="2025-08" db="UniProtKB">
        <authorList>
            <consortium name="RefSeq"/>
        </authorList>
    </citation>
    <scope>IDENTIFICATION</scope>
    <source>
        <tissue evidence="4">Young leaves</tissue>
    </source>
</reference>
<organism evidence="3 4">
    <name type="scientific">Phoenix dactylifera</name>
    <name type="common">Date palm</name>
    <dbReference type="NCBI Taxonomy" id="42345"/>
    <lineage>
        <taxon>Eukaryota</taxon>
        <taxon>Viridiplantae</taxon>
        <taxon>Streptophyta</taxon>
        <taxon>Embryophyta</taxon>
        <taxon>Tracheophyta</taxon>
        <taxon>Spermatophyta</taxon>
        <taxon>Magnoliopsida</taxon>
        <taxon>Liliopsida</taxon>
        <taxon>Arecaceae</taxon>
        <taxon>Coryphoideae</taxon>
        <taxon>Phoeniceae</taxon>
        <taxon>Phoenix</taxon>
    </lineage>
</organism>
<evidence type="ECO:0000313" key="4">
    <source>
        <dbReference type="RefSeq" id="XP_038976895.1"/>
    </source>
</evidence>
<dbReference type="InterPro" id="IPR025558">
    <property type="entry name" value="DUF4283"/>
</dbReference>
<accession>A0A8B8ZRJ6</accession>
<feature type="domain" description="DUF4283" evidence="2">
    <location>
        <begin position="108"/>
        <end position="165"/>
    </location>
</feature>
<proteinExistence type="predicted"/>
<evidence type="ECO:0000259" key="2">
    <source>
        <dbReference type="Pfam" id="PF14111"/>
    </source>
</evidence>
<dbReference type="InterPro" id="IPR040256">
    <property type="entry name" value="At4g02000-like"/>
</dbReference>
<dbReference type="AlphaFoldDB" id="A0A8B8ZRJ6"/>
<protein>
    <submittedName>
        <fullName evidence="4">Uncharacterized protein LOC120107615</fullName>
    </submittedName>
</protein>
<sequence>MDVRGGKGKGKETEGTKTPKGVGKRQGPRKAGSSRSWSEVARGSARPSMWTTHEILAEELEEVQRRFPKVLELTPEWVEMEREAWSSTAVIARSLGRRVPAEWAAREMKARGKLEYEVEAFPMASGYFALRFRNVEDREAMLVRGPWIIAGQLLAVERWQPDFVPGRKEVNRVVVWLRLSGLPLEYWRKESIWKIATEAGVPIEADGFTEDRRRMGYARVKVEVNASLPVRPGVFIRGKEGKLWREWVPVCYPGVGYREWGVRGQSDCGRKTRS</sequence>
<feature type="compositionally biased region" description="Basic and acidic residues" evidence="1">
    <location>
        <begin position="1"/>
        <end position="17"/>
    </location>
</feature>
<evidence type="ECO:0000313" key="3">
    <source>
        <dbReference type="Proteomes" id="UP000228380"/>
    </source>
</evidence>
<feature type="region of interest" description="Disordered" evidence="1">
    <location>
        <begin position="1"/>
        <end position="45"/>
    </location>
</feature>
<dbReference type="KEGG" id="pda:120107615"/>
<dbReference type="OrthoDB" id="1429668at2759"/>
<evidence type="ECO:0000256" key="1">
    <source>
        <dbReference type="SAM" id="MobiDB-lite"/>
    </source>
</evidence>
<dbReference type="PANTHER" id="PTHR31286">
    <property type="entry name" value="GLYCINE-RICH CELL WALL STRUCTURAL PROTEIN 1.8-LIKE"/>
    <property type="match status" value="1"/>
</dbReference>
<dbReference type="Proteomes" id="UP000228380">
    <property type="component" value="Unplaced"/>
</dbReference>
<keyword evidence="3" id="KW-1185">Reference proteome</keyword>
<dbReference type="PANTHER" id="PTHR31286:SF99">
    <property type="entry name" value="DUF4283 DOMAIN-CONTAINING PROTEIN"/>
    <property type="match status" value="1"/>
</dbReference>
<dbReference type="GeneID" id="120107615"/>
<name>A0A8B8ZRJ6_PHODC</name>
<gene>
    <name evidence="4" type="primary">LOC120107615</name>
</gene>
<dbReference type="Pfam" id="PF14111">
    <property type="entry name" value="DUF4283"/>
    <property type="match status" value="1"/>
</dbReference>